<name>A0AAV1TYB4_9STRA</name>
<protein>
    <submittedName>
        <fullName evidence="1">Uncharacterized protein</fullName>
    </submittedName>
</protein>
<proteinExistence type="predicted"/>
<gene>
    <name evidence="1" type="ORF">PM001_LOCUS11652</name>
</gene>
<reference evidence="1" key="1">
    <citation type="submission" date="2024-01" db="EMBL/GenBank/DDBJ databases">
        <authorList>
            <person name="Webb A."/>
        </authorList>
    </citation>
    <scope>NUCLEOTIDE SEQUENCE</scope>
    <source>
        <strain evidence="1">Pm1</strain>
    </source>
</reference>
<dbReference type="AlphaFoldDB" id="A0AAV1TYB4"/>
<evidence type="ECO:0000313" key="2">
    <source>
        <dbReference type="Proteomes" id="UP001162060"/>
    </source>
</evidence>
<dbReference type="Proteomes" id="UP001162060">
    <property type="component" value="Unassembled WGS sequence"/>
</dbReference>
<evidence type="ECO:0000313" key="1">
    <source>
        <dbReference type="EMBL" id="CAK7926502.1"/>
    </source>
</evidence>
<organism evidence="1 2">
    <name type="scientific">Peronospora matthiolae</name>
    <dbReference type="NCBI Taxonomy" id="2874970"/>
    <lineage>
        <taxon>Eukaryota</taxon>
        <taxon>Sar</taxon>
        <taxon>Stramenopiles</taxon>
        <taxon>Oomycota</taxon>
        <taxon>Peronosporomycetes</taxon>
        <taxon>Peronosporales</taxon>
        <taxon>Peronosporaceae</taxon>
        <taxon>Peronospora</taxon>
    </lineage>
</organism>
<accession>A0AAV1TYB4</accession>
<sequence length="136" mass="14882">MRKTGGDPAGVALLGVGRAVNADDRGPSIALFMFRKLTTEVGVLHLRKCQLTLQSSQTIQLLYEVADRGQAICDLLPRPIEFLPQIQNVYVKERPVGGQLVTLLLERIEFGLEGMDLSPQSFHLPFQAALILIAGT</sequence>
<comment type="caution">
    <text evidence="1">The sequence shown here is derived from an EMBL/GenBank/DDBJ whole genome shotgun (WGS) entry which is preliminary data.</text>
</comment>
<dbReference type="EMBL" id="CAKLBY020000100">
    <property type="protein sequence ID" value="CAK7926502.1"/>
    <property type="molecule type" value="Genomic_DNA"/>
</dbReference>